<gene>
    <name evidence="1" type="ORF">C7382_108110</name>
</gene>
<dbReference type="Proteomes" id="UP000245462">
    <property type="component" value="Unassembled WGS sequence"/>
</dbReference>
<evidence type="ECO:0000313" key="2">
    <source>
        <dbReference type="Proteomes" id="UP000245462"/>
    </source>
</evidence>
<dbReference type="RefSeq" id="WP_116679414.1">
    <property type="nucleotide sequence ID" value="NZ_QEKY01000008.1"/>
</dbReference>
<dbReference type="EMBL" id="QEKY01000008">
    <property type="protein sequence ID" value="PVZ09919.1"/>
    <property type="molecule type" value="Genomic_DNA"/>
</dbReference>
<evidence type="ECO:0000313" key="1">
    <source>
        <dbReference type="EMBL" id="PVZ09919.1"/>
    </source>
</evidence>
<dbReference type="OrthoDB" id="1013473at2"/>
<accession>A0A2U1FCQ6</accession>
<sequence>MKRTWLLISILLFAGIGSWAQKNSVESVYSAGFGKMRGVLKKMVVSQYEGQEVWGIESDTEKIVLLQFDGTPYQVSDAAVMLFGYAQEGDEIEVEGRYSAANGCFLALPVRITKYNATIEGKVDAIGNPATTLPVLPGMVVCIKDSEQGDFIIANQLGLFAIGGEDPTVTIGNQTVSMYSEVRVMGAISERWSLTGERYLDIYPDECYLLSTKPVAEAGSIQTVVANGQVTINSLSPLRSITACGLDGKLWHKAALSGNSTDYRFSPEQGSIFILLVETQDAYMARKLNAAAH</sequence>
<reference evidence="1 2" key="1">
    <citation type="submission" date="2018-04" db="EMBL/GenBank/DDBJ databases">
        <title>Genomic Encyclopedia of Type Strains, Phase IV (KMG-IV): sequencing the most valuable type-strain genomes for metagenomic binning, comparative biology and taxonomic classification.</title>
        <authorList>
            <person name="Goeker M."/>
        </authorList>
    </citation>
    <scope>NUCLEOTIDE SEQUENCE [LARGE SCALE GENOMIC DNA]</scope>
    <source>
        <strain evidence="1 2">DSM 28520</strain>
    </source>
</reference>
<dbReference type="GeneID" id="94550885"/>
<dbReference type="AlphaFoldDB" id="A0A2U1FCQ6"/>
<keyword evidence="2" id="KW-1185">Reference proteome</keyword>
<proteinExistence type="predicted"/>
<name>A0A2U1FCQ6_9PORP</name>
<protein>
    <submittedName>
        <fullName evidence="1">Uncharacterized protein</fullName>
    </submittedName>
</protein>
<organism evidence="1 2">
    <name type="scientific">Porphyromonas loveana</name>
    <dbReference type="NCBI Taxonomy" id="1884669"/>
    <lineage>
        <taxon>Bacteria</taxon>
        <taxon>Pseudomonadati</taxon>
        <taxon>Bacteroidota</taxon>
        <taxon>Bacteroidia</taxon>
        <taxon>Bacteroidales</taxon>
        <taxon>Porphyromonadaceae</taxon>
        <taxon>Porphyromonas</taxon>
    </lineage>
</organism>
<comment type="caution">
    <text evidence="1">The sequence shown here is derived from an EMBL/GenBank/DDBJ whole genome shotgun (WGS) entry which is preliminary data.</text>
</comment>